<dbReference type="RefSeq" id="WP_125687247.1">
    <property type="nucleotide sequence ID" value="NZ_JBHSSI010000047.1"/>
</dbReference>
<sequence length="516" mass="58149">MAKTNEVDALWPQFCASDQYKSIADIPAEYIEMCVQQFGMMMQTMYSSSLAQWNIVDVQQALTMLGDTATSDSDPEAGETLRVTYDSIQMFIEFMVVNRKTNITRQEYNQLASNLAEIVADMPDDDSLDEDLFDTDPFDDDYYDDGLPQWQQYTADDISRYTAEWISAYVASPDWKKRPKGVTEDFLRTALDTLSEEGYNTYRKTPRSWSKKAIVGVFSGYFVSNVTLEPEEYALVAPALCALLGFVGQQGWLNGNKVSTYQRQITAAAPDMIKRAQDPNNYGTAKRTWRQMAAEDVDINDPQAVQQFMDKINAQGGLDSLYEGGNRLPNGLDLSADETEMALERPATLKLAAEGCDPDTHQDFLKQQHLPKSAGWQRATAIKVHQIGVQAGVRLWLTRQDYDLPTWMKTATDCIANAYDIGDLFYAQYGTIPAQWTTESWQEFGAWSKEGQAAYQENGHFFAIVMQMLVANDDLDAKQAKACADAFFGKVAKRETGNVISMKDARKLLKKKKHKK</sequence>
<dbReference type="Proteomes" id="UP001596283">
    <property type="component" value="Unassembled WGS sequence"/>
</dbReference>
<dbReference type="EMBL" id="JBHSSI010000047">
    <property type="protein sequence ID" value="MFC6260908.1"/>
    <property type="molecule type" value="Genomic_DNA"/>
</dbReference>
<reference evidence="2" key="1">
    <citation type="journal article" date="2019" name="Int. J. Syst. Evol. Microbiol.">
        <title>The Global Catalogue of Microorganisms (GCM) 10K type strain sequencing project: providing services to taxonomists for standard genome sequencing and annotation.</title>
        <authorList>
            <consortium name="The Broad Institute Genomics Platform"/>
            <consortium name="The Broad Institute Genome Sequencing Center for Infectious Disease"/>
            <person name="Wu L."/>
            <person name="Ma J."/>
        </authorList>
    </citation>
    <scope>NUCLEOTIDE SEQUENCE [LARGE SCALE GENOMIC DNA]</scope>
    <source>
        <strain evidence="2">CCM 8908</strain>
    </source>
</reference>
<gene>
    <name evidence="1" type="ORF">ACFP1C_08160</name>
</gene>
<organism evidence="1 2">
    <name type="scientific">Levilactobacillus fujinensis</name>
    <dbReference type="NCBI Taxonomy" id="2486024"/>
    <lineage>
        <taxon>Bacteria</taxon>
        <taxon>Bacillati</taxon>
        <taxon>Bacillota</taxon>
        <taxon>Bacilli</taxon>
        <taxon>Lactobacillales</taxon>
        <taxon>Lactobacillaceae</taxon>
        <taxon>Levilactobacillus</taxon>
    </lineage>
</organism>
<comment type="caution">
    <text evidence="1">The sequence shown here is derived from an EMBL/GenBank/DDBJ whole genome shotgun (WGS) entry which is preliminary data.</text>
</comment>
<evidence type="ECO:0000313" key="1">
    <source>
        <dbReference type="EMBL" id="MFC6260908.1"/>
    </source>
</evidence>
<evidence type="ECO:0000313" key="2">
    <source>
        <dbReference type="Proteomes" id="UP001596283"/>
    </source>
</evidence>
<proteinExistence type="predicted"/>
<accession>A0ABW1TG10</accession>
<protein>
    <submittedName>
        <fullName evidence="1">Uncharacterized protein</fullName>
    </submittedName>
</protein>
<name>A0ABW1TG10_9LACO</name>
<keyword evidence="2" id="KW-1185">Reference proteome</keyword>